<organism evidence="2 3">
    <name type="scientific">Dietzia timorensis</name>
    <dbReference type="NCBI Taxonomy" id="499555"/>
    <lineage>
        <taxon>Bacteria</taxon>
        <taxon>Bacillati</taxon>
        <taxon>Actinomycetota</taxon>
        <taxon>Actinomycetes</taxon>
        <taxon>Mycobacteriales</taxon>
        <taxon>Dietziaceae</taxon>
        <taxon>Dietzia</taxon>
    </lineage>
</organism>
<dbReference type="Proteomes" id="UP000186104">
    <property type="component" value="Chromosome"/>
</dbReference>
<evidence type="ECO:0000313" key="2">
    <source>
        <dbReference type="EMBL" id="ANI93305.1"/>
    </source>
</evidence>
<dbReference type="Gene3D" id="1.10.150.430">
    <property type="entry name" value="DUF3349, helical bundle"/>
    <property type="match status" value="1"/>
</dbReference>
<gene>
    <name evidence="2" type="ORF">BJL86_2545</name>
</gene>
<dbReference type="Pfam" id="PF11829">
    <property type="entry name" value="DUF3349"/>
    <property type="match status" value="1"/>
</dbReference>
<name>A0A173LM01_9ACTN</name>
<reference evidence="2 3" key="1">
    <citation type="submission" date="2016-06" db="EMBL/GenBank/DDBJ databases">
        <title>Complete genome sequence of a saline-alkali tolerant type strain Dietzia timorensis ID05-A0528T.</title>
        <authorList>
            <person name="Wu X."/>
        </authorList>
    </citation>
    <scope>NUCLEOTIDE SEQUENCE [LARGE SCALE GENOMIC DNA]</scope>
    <source>
        <strain evidence="2 3">ID05-A0528</strain>
    </source>
</reference>
<evidence type="ECO:0000256" key="1">
    <source>
        <dbReference type="SAM" id="MobiDB-lite"/>
    </source>
</evidence>
<dbReference type="KEGG" id="dtm:BJL86_2545"/>
<protein>
    <recommendedName>
        <fullName evidence="4">DUF3349 domain-containing protein</fullName>
    </recommendedName>
</protein>
<keyword evidence="3" id="KW-1185">Reference proteome</keyword>
<evidence type="ECO:0000313" key="3">
    <source>
        <dbReference type="Proteomes" id="UP000186104"/>
    </source>
</evidence>
<dbReference type="STRING" id="499555.BJL86_2545"/>
<feature type="compositionally biased region" description="Low complexity" evidence="1">
    <location>
        <begin position="30"/>
        <end position="50"/>
    </location>
</feature>
<feature type="region of interest" description="Disordered" evidence="1">
    <location>
        <begin position="16"/>
        <end position="65"/>
    </location>
</feature>
<sequence>MALRAYLARVRNWLGAHGNRGSEDAQSSETARPAASAAARPSAPAGATGPHPEDLPQPSAGGLKRVLHDTEIAEIADNLITSGQVQPTRADVAVAITKLINELPGERDMELVRQHLEAAGFPPLWGDEDEAPGTPPKPGPDPDPAGKDGRDR</sequence>
<feature type="region of interest" description="Disordered" evidence="1">
    <location>
        <begin position="118"/>
        <end position="152"/>
    </location>
</feature>
<proteinExistence type="predicted"/>
<dbReference type="AlphaFoldDB" id="A0A173LM01"/>
<accession>A0A173LM01</accession>
<dbReference type="RefSeq" id="WP_075845002.1">
    <property type="nucleotide sequence ID" value="NZ_CP015961.1"/>
</dbReference>
<feature type="compositionally biased region" description="Pro residues" evidence="1">
    <location>
        <begin position="133"/>
        <end position="143"/>
    </location>
</feature>
<dbReference type="InterPro" id="IPR021784">
    <property type="entry name" value="DUF3349"/>
</dbReference>
<evidence type="ECO:0008006" key="4">
    <source>
        <dbReference type="Google" id="ProtNLM"/>
    </source>
</evidence>
<dbReference type="EMBL" id="CP015961">
    <property type="protein sequence ID" value="ANI93305.1"/>
    <property type="molecule type" value="Genomic_DNA"/>
</dbReference>
<dbReference type="InterPro" id="IPR044918">
    <property type="entry name" value="DUF3349_helical"/>
</dbReference>